<organism evidence="7 8">
    <name type="scientific">Daphnia galeata</name>
    <dbReference type="NCBI Taxonomy" id="27404"/>
    <lineage>
        <taxon>Eukaryota</taxon>
        <taxon>Metazoa</taxon>
        <taxon>Ecdysozoa</taxon>
        <taxon>Arthropoda</taxon>
        <taxon>Crustacea</taxon>
        <taxon>Branchiopoda</taxon>
        <taxon>Diplostraca</taxon>
        <taxon>Cladocera</taxon>
        <taxon>Anomopoda</taxon>
        <taxon>Daphniidae</taxon>
        <taxon>Daphnia</taxon>
    </lineage>
</organism>
<feature type="domain" description="Ras-GEF" evidence="5">
    <location>
        <begin position="862"/>
        <end position="1087"/>
    </location>
</feature>
<dbReference type="Proteomes" id="UP000789390">
    <property type="component" value="Unassembled WGS sequence"/>
</dbReference>
<dbReference type="Pfam" id="PF00618">
    <property type="entry name" value="RasGEF_N"/>
    <property type="match status" value="1"/>
</dbReference>
<feature type="compositionally biased region" description="Low complexity" evidence="4">
    <location>
        <begin position="398"/>
        <end position="411"/>
    </location>
</feature>
<evidence type="ECO:0000259" key="6">
    <source>
        <dbReference type="PROSITE" id="PS50212"/>
    </source>
</evidence>
<dbReference type="PROSITE" id="PS50009">
    <property type="entry name" value="RASGEF_CAT"/>
    <property type="match status" value="1"/>
</dbReference>
<feature type="region of interest" description="Disordered" evidence="4">
    <location>
        <begin position="236"/>
        <end position="289"/>
    </location>
</feature>
<feature type="region of interest" description="Disordered" evidence="4">
    <location>
        <begin position="377"/>
        <end position="411"/>
    </location>
</feature>
<dbReference type="InterPro" id="IPR000651">
    <property type="entry name" value="Ras-like_Gua-exchang_fac_N"/>
</dbReference>
<dbReference type="InterPro" id="IPR023578">
    <property type="entry name" value="Ras_GEF_dom_sf"/>
</dbReference>
<gene>
    <name evidence="7" type="ORF">DGAL_LOCUS1892</name>
</gene>
<feature type="domain" description="N-terminal Ras-GEF" evidence="6">
    <location>
        <begin position="710"/>
        <end position="831"/>
    </location>
</feature>
<evidence type="ECO:0000313" key="8">
    <source>
        <dbReference type="Proteomes" id="UP000789390"/>
    </source>
</evidence>
<comment type="caution">
    <text evidence="7">The sequence shown here is derived from an EMBL/GenBank/DDBJ whole genome shotgun (WGS) entry which is preliminary data.</text>
</comment>
<dbReference type="Gene3D" id="1.20.870.10">
    <property type="entry name" value="Son of sevenless (SoS) protein Chain: S domain 1"/>
    <property type="match status" value="1"/>
</dbReference>
<dbReference type="EMBL" id="CAKKLH010000024">
    <property type="protein sequence ID" value="CAH0099734.1"/>
    <property type="molecule type" value="Genomic_DNA"/>
</dbReference>
<proteinExistence type="predicted"/>
<dbReference type="SUPFAM" id="SSF48366">
    <property type="entry name" value="Ras GEF"/>
    <property type="match status" value="1"/>
</dbReference>
<dbReference type="SMART" id="SM00147">
    <property type="entry name" value="RasGEF"/>
    <property type="match status" value="1"/>
</dbReference>
<dbReference type="PANTHER" id="PTHR23113:SF224">
    <property type="entry name" value="RAP GUANINE NUCLEOTIDE EXCHANGE FACTOR 1"/>
    <property type="match status" value="1"/>
</dbReference>
<evidence type="ECO:0000256" key="3">
    <source>
        <dbReference type="PROSITE-ProRule" id="PRU00168"/>
    </source>
</evidence>
<dbReference type="CDD" id="cd06224">
    <property type="entry name" value="REM"/>
    <property type="match status" value="1"/>
</dbReference>
<dbReference type="InterPro" id="IPR008937">
    <property type="entry name" value="Ras-like_GEF"/>
</dbReference>
<evidence type="ECO:0000256" key="1">
    <source>
        <dbReference type="ARBA" id="ARBA00022658"/>
    </source>
</evidence>
<evidence type="ECO:0000259" key="5">
    <source>
        <dbReference type="PROSITE" id="PS50009"/>
    </source>
</evidence>
<dbReference type="GO" id="GO:0007265">
    <property type="term" value="P:Ras protein signal transduction"/>
    <property type="evidence" value="ECO:0007669"/>
    <property type="project" value="TreeGrafter"/>
</dbReference>
<keyword evidence="1 3" id="KW-0344">Guanine-nucleotide releasing factor</keyword>
<dbReference type="InterPro" id="IPR001895">
    <property type="entry name" value="RASGEF_cat_dom"/>
</dbReference>
<dbReference type="FunFam" id="1.10.840.10:FF:000009">
    <property type="entry name" value="rap guanine nucleotide exchange factor 1"/>
    <property type="match status" value="1"/>
</dbReference>
<feature type="compositionally biased region" description="Basic and acidic residues" evidence="4">
    <location>
        <begin position="385"/>
        <end position="397"/>
    </location>
</feature>
<dbReference type="InterPro" id="IPR036964">
    <property type="entry name" value="RASGEF_cat_dom_sf"/>
</dbReference>
<evidence type="ECO:0000256" key="4">
    <source>
        <dbReference type="SAM" id="MobiDB-lite"/>
    </source>
</evidence>
<dbReference type="GO" id="GO:0005886">
    <property type="term" value="C:plasma membrane"/>
    <property type="evidence" value="ECO:0007669"/>
    <property type="project" value="TreeGrafter"/>
</dbReference>
<dbReference type="AlphaFoldDB" id="A0A8J2RBN0"/>
<dbReference type="PROSITE" id="PS00720">
    <property type="entry name" value="RASGEF"/>
    <property type="match status" value="1"/>
</dbReference>
<dbReference type="PANTHER" id="PTHR23113">
    <property type="entry name" value="GUANINE NUCLEOTIDE EXCHANGE FACTOR"/>
    <property type="match status" value="1"/>
</dbReference>
<name>A0A8J2RBN0_9CRUS</name>
<evidence type="ECO:0000313" key="7">
    <source>
        <dbReference type="EMBL" id="CAH0099734.1"/>
    </source>
</evidence>
<accession>A0A8J2RBN0</accession>
<dbReference type="Pfam" id="PF00617">
    <property type="entry name" value="RasGEF"/>
    <property type="match status" value="1"/>
</dbReference>
<dbReference type="PROSITE" id="PS50212">
    <property type="entry name" value="RASGEF_NTER"/>
    <property type="match status" value="1"/>
</dbReference>
<dbReference type="CDD" id="cd00155">
    <property type="entry name" value="RasGEF"/>
    <property type="match status" value="1"/>
</dbReference>
<dbReference type="InterPro" id="IPR019804">
    <property type="entry name" value="Ras_G-nucl-exch_fac_CS"/>
</dbReference>
<feature type="region of interest" description="Disordered" evidence="4">
    <location>
        <begin position="644"/>
        <end position="680"/>
    </location>
</feature>
<sequence>MDKVKKGRLAKRAKSFKEDIIDILSNLRSPPNTNQVTVKPKALPITTNVTNGHDKDPKIELLCLIEDLPSCITLNQHFTNVINKNILQVRYALKFYEDVVVKNTLELVPGSASVVLENVFSILTALGNVSPPSGEHSSSLISATNLVHQALSQLIRWSDDILLQTTTNDGRSTPTTIAESSLQSEVRTVVDGLKIAINDLVQVVIHKAANKIPPPSTPQSASPALYEASPLRPLNDKDAVDGLLPAPSLNRVSKSSDGSLLEDAPGSVDWSSDSLPEELDQSPPPKPPLPLKGLLSDFVGEMAALSIQDPLTPPPLPPKKRSIGGSLSPMGGWSITPFSPGWGNPPALPDLVPSQPWLNESFDSVMHINSLAMHGMFEQQSQSESRWESSQERRRDVTMATSSTSVFSSSSTSSFASYNTSHHHSSSSAFQCSAATATTLSSSKMSSSEDHMNALVVPPALPAKRRQRANRLPSQYDNVDQADCGISPCSSLPGFMAVKQEEIEAFHFSEEKRVHTSASGGATSTTVQMHREFSSHVEQLVTINSGNSGNAPPLPPKKRHVKEYMAAVGQYPQQPSEVELEIFRKTMEAYYQKAAQWQTHSECEPFSSRANSYLAAPPHPPPILPPKRGRSSISSNVALALPEIPTTTTARPPEADSPPITPPRAIASIKGPPPVTTNGVDKIDPESDNEDGMEQIDLSADLVLKQPEDEGPEVRGGGLDALITHAAKLNKDDYLYQTAFLTTYRTFITPSELTRKLIHRFHHFLRSPDVHLQRVGRSAFSLLIGVVDDLALSELEDKLMRQIIDFQSQLIRSGDLVLAKALRKKFLEKCTARRLRINVAQIPPVLTSLGVTTRQSHLLDFKSGELAEQMTLLDAELFLRIEIPEVLVWAQEQNEEKSPNLTLFTEHFNKMSYWARSRILEQTEARERERYVVKYIKIMKHLRRLNNFNSYLALLSALDSAPVRRLEWQKSITDGLQEYCALIDSSSSFRAYRQALAETQPPCIPYIGLILQDLTFVHIGNPDTLSDNRINFGKRWQQFHIIENMRRFQKCHYQFKRNDRIVAFFNEFNDFLCEESMWQISESIRPRGSNNSSSAAKK</sequence>
<keyword evidence="8" id="KW-1185">Reference proteome</keyword>
<dbReference type="OrthoDB" id="25179at2759"/>
<evidence type="ECO:0000256" key="2">
    <source>
        <dbReference type="ARBA" id="ARBA00083313"/>
    </source>
</evidence>
<reference evidence="7" key="1">
    <citation type="submission" date="2021-11" db="EMBL/GenBank/DDBJ databases">
        <authorList>
            <person name="Schell T."/>
        </authorList>
    </citation>
    <scope>NUCLEOTIDE SEQUENCE</scope>
    <source>
        <strain evidence="7">M5</strain>
    </source>
</reference>
<protein>
    <recommendedName>
        <fullName evidence="2">CRK SH3-binding GNRP</fullName>
    </recommendedName>
</protein>
<dbReference type="SMART" id="SM00229">
    <property type="entry name" value="RasGEFN"/>
    <property type="match status" value="1"/>
</dbReference>
<dbReference type="GO" id="GO:0005085">
    <property type="term" value="F:guanyl-nucleotide exchange factor activity"/>
    <property type="evidence" value="ECO:0007669"/>
    <property type="project" value="UniProtKB-KW"/>
</dbReference>
<dbReference type="Gene3D" id="1.10.840.10">
    <property type="entry name" value="Ras guanine-nucleotide exchange factors catalytic domain"/>
    <property type="match status" value="1"/>
</dbReference>